<name>A0ABW4XY16_9FLAO</name>
<dbReference type="SUPFAM" id="SSF111369">
    <property type="entry name" value="HlyD-like secretion proteins"/>
    <property type="match status" value="1"/>
</dbReference>
<dbReference type="Pfam" id="PF25893">
    <property type="entry name" value="HH_CzcB"/>
    <property type="match status" value="1"/>
</dbReference>
<evidence type="ECO:0000313" key="7">
    <source>
        <dbReference type="EMBL" id="MFD2100392.1"/>
    </source>
</evidence>
<organism evidence="7 8">
    <name type="scientific">Flagellimonas iocasae</name>
    <dbReference type="NCBI Taxonomy" id="2055905"/>
    <lineage>
        <taxon>Bacteria</taxon>
        <taxon>Pseudomonadati</taxon>
        <taxon>Bacteroidota</taxon>
        <taxon>Flavobacteriia</taxon>
        <taxon>Flavobacteriales</taxon>
        <taxon>Flavobacteriaceae</taxon>
        <taxon>Flagellimonas</taxon>
    </lineage>
</organism>
<dbReference type="Gene3D" id="2.40.30.170">
    <property type="match status" value="1"/>
</dbReference>
<dbReference type="Gene3D" id="2.40.50.100">
    <property type="match status" value="1"/>
</dbReference>
<evidence type="ECO:0000256" key="1">
    <source>
        <dbReference type="ARBA" id="ARBA00009477"/>
    </source>
</evidence>
<dbReference type="PANTHER" id="PTHR30469:SF15">
    <property type="entry name" value="HLYD FAMILY OF SECRETION PROTEINS"/>
    <property type="match status" value="1"/>
</dbReference>
<evidence type="ECO:0000259" key="4">
    <source>
        <dbReference type="Pfam" id="PF25954"/>
    </source>
</evidence>
<proteinExistence type="inferred from homology"/>
<sequence>MKKIIQLSILGILIASCGGGGKNTVEGVLETKDITKIREKRNTLTEELKALEDQVKQLDDAIAELDDNSKLPLVSTLTVQPEEFNHFLELQGDVMTKQNVLIYPEMAGTLYRVYVKEGQKVSKGQVLASIDDGGLSSQLAQMRTQAELSRTTFERQKRLWEQNIGSEIQFLQAKTNYEAQQSAVKQLESQVGKSTIRAPFAGIIDDVIKDQGTVVSPGPGSEVFRIVNLSDMYIDVEVPEAHLPNVTIGKMVDVYFPVLGESVSTKVRQTSNFINPSNRSFNAEIPVPNNSGHIKPNLTAQVKINDYTNESAILIPQSVVSENAEGEQYVYIIAEENGEVVAKKSVIKPGKTQGDYLEVLEGIKAGSQVIVEGARSVRDGQTVKAIDSTITAKN</sequence>
<feature type="domain" description="CusB-like beta-barrel" evidence="4">
    <location>
        <begin position="234"/>
        <end position="306"/>
    </location>
</feature>
<dbReference type="Proteomes" id="UP001597342">
    <property type="component" value="Unassembled WGS sequence"/>
</dbReference>
<dbReference type="EMBL" id="JBHUHU010000003">
    <property type="protein sequence ID" value="MFD2100392.1"/>
    <property type="molecule type" value="Genomic_DNA"/>
</dbReference>
<dbReference type="InterPro" id="IPR058648">
    <property type="entry name" value="HH_CzcB-like"/>
</dbReference>
<dbReference type="Pfam" id="PF25954">
    <property type="entry name" value="Beta-barrel_RND_2"/>
    <property type="match status" value="1"/>
</dbReference>
<comment type="similarity">
    <text evidence="1">Belongs to the membrane fusion protein (MFP) (TC 8.A.1) family.</text>
</comment>
<dbReference type="RefSeq" id="WP_379831106.1">
    <property type="nucleotide sequence ID" value="NZ_JBHUHU010000003.1"/>
</dbReference>
<protein>
    <submittedName>
        <fullName evidence="7">Efflux RND transporter periplasmic adaptor subunit</fullName>
    </submittedName>
</protein>
<feature type="domain" description="YknX-like C-terminal permuted SH3-like" evidence="6">
    <location>
        <begin position="315"/>
        <end position="384"/>
    </location>
</feature>
<dbReference type="PROSITE" id="PS51257">
    <property type="entry name" value="PROKAR_LIPOPROTEIN"/>
    <property type="match status" value="1"/>
</dbReference>
<evidence type="ECO:0000259" key="3">
    <source>
        <dbReference type="Pfam" id="PF25893"/>
    </source>
</evidence>
<dbReference type="PANTHER" id="PTHR30469">
    <property type="entry name" value="MULTIDRUG RESISTANCE PROTEIN MDTA"/>
    <property type="match status" value="1"/>
</dbReference>
<dbReference type="InterPro" id="IPR006143">
    <property type="entry name" value="RND_pump_MFP"/>
</dbReference>
<dbReference type="Pfam" id="PF25973">
    <property type="entry name" value="BSH_CzcB"/>
    <property type="match status" value="1"/>
</dbReference>
<dbReference type="Gene3D" id="2.40.420.20">
    <property type="match status" value="1"/>
</dbReference>
<dbReference type="NCBIfam" id="TIGR01730">
    <property type="entry name" value="RND_mfp"/>
    <property type="match status" value="1"/>
</dbReference>
<dbReference type="InterPro" id="IPR058647">
    <property type="entry name" value="BSH_CzcB-like"/>
</dbReference>
<evidence type="ECO:0000259" key="5">
    <source>
        <dbReference type="Pfam" id="PF25973"/>
    </source>
</evidence>
<keyword evidence="8" id="KW-1185">Reference proteome</keyword>
<keyword evidence="2" id="KW-0175">Coiled coil</keyword>
<feature type="domain" description="CzcB-like alpha-helical hairpin" evidence="3">
    <location>
        <begin position="135"/>
        <end position="190"/>
    </location>
</feature>
<dbReference type="InterPro" id="IPR058637">
    <property type="entry name" value="YknX-like_C"/>
</dbReference>
<evidence type="ECO:0000256" key="2">
    <source>
        <dbReference type="SAM" id="Coils"/>
    </source>
</evidence>
<feature type="coiled-coil region" evidence="2">
    <location>
        <begin position="34"/>
        <end position="68"/>
    </location>
</feature>
<evidence type="ECO:0000259" key="6">
    <source>
        <dbReference type="Pfam" id="PF25989"/>
    </source>
</evidence>
<comment type="caution">
    <text evidence="7">The sequence shown here is derived from an EMBL/GenBank/DDBJ whole genome shotgun (WGS) entry which is preliminary data.</text>
</comment>
<accession>A0ABW4XY16</accession>
<feature type="domain" description="CzcB-like barrel-sandwich hybrid" evidence="5">
    <location>
        <begin position="100"/>
        <end position="216"/>
    </location>
</feature>
<gene>
    <name evidence="7" type="ORF">ACFSJE_11435</name>
</gene>
<dbReference type="Gene3D" id="1.10.287.470">
    <property type="entry name" value="Helix hairpin bin"/>
    <property type="match status" value="1"/>
</dbReference>
<evidence type="ECO:0000313" key="8">
    <source>
        <dbReference type="Proteomes" id="UP001597342"/>
    </source>
</evidence>
<dbReference type="Pfam" id="PF25989">
    <property type="entry name" value="YknX_C"/>
    <property type="match status" value="1"/>
</dbReference>
<reference evidence="8" key="1">
    <citation type="journal article" date="2019" name="Int. J. Syst. Evol. Microbiol.">
        <title>The Global Catalogue of Microorganisms (GCM) 10K type strain sequencing project: providing services to taxonomists for standard genome sequencing and annotation.</title>
        <authorList>
            <consortium name="The Broad Institute Genomics Platform"/>
            <consortium name="The Broad Institute Genome Sequencing Center for Infectious Disease"/>
            <person name="Wu L."/>
            <person name="Ma J."/>
        </authorList>
    </citation>
    <scope>NUCLEOTIDE SEQUENCE [LARGE SCALE GENOMIC DNA]</scope>
    <source>
        <strain evidence="8">JCM 3389</strain>
    </source>
</reference>
<dbReference type="InterPro" id="IPR058792">
    <property type="entry name" value="Beta-barrel_RND_2"/>
</dbReference>